<reference evidence="1 2" key="1">
    <citation type="submission" date="2021-06" db="EMBL/GenBank/DDBJ databases">
        <authorList>
            <person name="Palmer J.M."/>
        </authorList>
    </citation>
    <scope>NUCLEOTIDE SEQUENCE [LARGE SCALE GENOMIC DNA]</scope>
    <source>
        <strain evidence="1 2">AS_MEX2019</strain>
        <tissue evidence="1">Muscle</tissue>
    </source>
</reference>
<comment type="caution">
    <text evidence="1">The sequence shown here is derived from an EMBL/GenBank/DDBJ whole genome shotgun (WGS) entry which is preliminary data.</text>
</comment>
<sequence length="214" mass="22361">MRVGMCDCDCVRLFFVSGWVLDCHLSWISLGPPSNVGPISSLPNYLQVVGVSAHQCTCGSRCVGLGALVCAGSLPVAACQGLDPWGLLGLCLGSDMSQGLGSLRPWLDLLGRSWLPAEPVGSSLQLPGASALWLLGGSPGTLPCFSLEGCGCPGGGSPGVPVLWGFFGCLWLGSPPYLSWVQGGRSVAPHTHHCIFLWRNLVYTSALTLRHTGV</sequence>
<dbReference type="Proteomes" id="UP001469553">
    <property type="component" value="Unassembled WGS sequence"/>
</dbReference>
<accession>A0ABV0ZU83</accession>
<proteinExistence type="predicted"/>
<evidence type="ECO:0000313" key="2">
    <source>
        <dbReference type="Proteomes" id="UP001469553"/>
    </source>
</evidence>
<evidence type="ECO:0000313" key="1">
    <source>
        <dbReference type="EMBL" id="MEQ2309307.1"/>
    </source>
</evidence>
<gene>
    <name evidence="1" type="ORF">AMECASPLE_037294</name>
</gene>
<protein>
    <submittedName>
        <fullName evidence="1">Uncharacterized protein</fullName>
    </submittedName>
</protein>
<dbReference type="EMBL" id="JAHRIP010072073">
    <property type="protein sequence ID" value="MEQ2309307.1"/>
    <property type="molecule type" value="Genomic_DNA"/>
</dbReference>
<keyword evidence="2" id="KW-1185">Reference proteome</keyword>
<organism evidence="1 2">
    <name type="scientific">Ameca splendens</name>
    <dbReference type="NCBI Taxonomy" id="208324"/>
    <lineage>
        <taxon>Eukaryota</taxon>
        <taxon>Metazoa</taxon>
        <taxon>Chordata</taxon>
        <taxon>Craniata</taxon>
        <taxon>Vertebrata</taxon>
        <taxon>Euteleostomi</taxon>
        <taxon>Actinopterygii</taxon>
        <taxon>Neopterygii</taxon>
        <taxon>Teleostei</taxon>
        <taxon>Neoteleostei</taxon>
        <taxon>Acanthomorphata</taxon>
        <taxon>Ovalentaria</taxon>
        <taxon>Atherinomorphae</taxon>
        <taxon>Cyprinodontiformes</taxon>
        <taxon>Goodeidae</taxon>
        <taxon>Ameca</taxon>
    </lineage>
</organism>
<name>A0ABV0ZU83_9TELE</name>